<evidence type="ECO:0000313" key="3">
    <source>
        <dbReference type="EMBL" id="CAF1550590.1"/>
    </source>
</evidence>
<comment type="caution">
    <text evidence="3">The sequence shown here is derived from an EMBL/GenBank/DDBJ whole genome shotgun (WGS) entry which is preliminary data.</text>
</comment>
<feature type="domain" description="RapZ C-terminal" evidence="2">
    <location>
        <begin position="11"/>
        <end position="72"/>
    </location>
</feature>
<evidence type="ECO:0000256" key="1">
    <source>
        <dbReference type="SAM" id="MobiDB-lite"/>
    </source>
</evidence>
<sequence>RIQNELLCLKEYQQLIETIQQQIKDSIQTGQTRLMIAVGCEQGQHRSVAVVEHFDKRSRKTYSNIDKQHRDLSRLNQTKQKQKDRRGSREKKYNCHADE</sequence>
<proteinExistence type="predicted"/>
<dbReference type="Pfam" id="PF22740">
    <property type="entry name" value="PapZ_C"/>
    <property type="match status" value="1"/>
</dbReference>
<dbReference type="OrthoDB" id="9986620at2759"/>
<dbReference type="InterPro" id="IPR053931">
    <property type="entry name" value="RapZ_C"/>
</dbReference>
<keyword evidence="5" id="KW-1185">Reference proteome</keyword>
<feature type="compositionally biased region" description="Basic and acidic residues" evidence="1">
    <location>
        <begin position="85"/>
        <end position="99"/>
    </location>
</feature>
<reference evidence="3" key="1">
    <citation type="submission" date="2021-02" db="EMBL/GenBank/DDBJ databases">
        <authorList>
            <person name="Nowell W R."/>
        </authorList>
    </citation>
    <scope>NUCLEOTIDE SEQUENCE</scope>
</reference>
<dbReference type="Proteomes" id="UP000681722">
    <property type="component" value="Unassembled WGS sequence"/>
</dbReference>
<name>A0A815WW95_9BILA</name>
<dbReference type="AlphaFoldDB" id="A0A815WW95"/>
<evidence type="ECO:0000259" key="2">
    <source>
        <dbReference type="Pfam" id="PF22740"/>
    </source>
</evidence>
<organism evidence="3 5">
    <name type="scientific">Didymodactylos carnosus</name>
    <dbReference type="NCBI Taxonomy" id="1234261"/>
    <lineage>
        <taxon>Eukaryota</taxon>
        <taxon>Metazoa</taxon>
        <taxon>Spiralia</taxon>
        <taxon>Gnathifera</taxon>
        <taxon>Rotifera</taxon>
        <taxon>Eurotatoria</taxon>
        <taxon>Bdelloidea</taxon>
        <taxon>Philodinida</taxon>
        <taxon>Philodinidae</taxon>
        <taxon>Didymodactylos</taxon>
    </lineage>
</organism>
<evidence type="ECO:0000313" key="5">
    <source>
        <dbReference type="Proteomes" id="UP000663829"/>
    </source>
</evidence>
<dbReference type="EMBL" id="CAJNOQ010027059">
    <property type="protein sequence ID" value="CAF1550590.1"/>
    <property type="molecule type" value="Genomic_DNA"/>
</dbReference>
<gene>
    <name evidence="3" type="ORF">GPM918_LOCUS39183</name>
    <name evidence="4" type="ORF">SRO942_LOCUS40043</name>
</gene>
<protein>
    <recommendedName>
        <fullName evidence="2">RapZ C-terminal domain-containing protein</fullName>
    </recommendedName>
</protein>
<dbReference type="EMBL" id="CAJOBC010092746">
    <property type="protein sequence ID" value="CAF4411656.1"/>
    <property type="molecule type" value="Genomic_DNA"/>
</dbReference>
<dbReference type="Proteomes" id="UP000663829">
    <property type="component" value="Unassembled WGS sequence"/>
</dbReference>
<evidence type="ECO:0000313" key="4">
    <source>
        <dbReference type="EMBL" id="CAF4411656.1"/>
    </source>
</evidence>
<feature type="region of interest" description="Disordered" evidence="1">
    <location>
        <begin position="60"/>
        <end position="99"/>
    </location>
</feature>
<accession>A0A815WW95</accession>
<feature type="non-terminal residue" evidence="3">
    <location>
        <position position="1"/>
    </location>
</feature>